<dbReference type="RefSeq" id="WP_068261676.1">
    <property type="nucleotide sequence ID" value="NZ_LWSK01000027.1"/>
</dbReference>
<dbReference type="PANTHER" id="PTHR33755">
    <property type="entry name" value="TOXIN PARE1-RELATED"/>
    <property type="match status" value="1"/>
</dbReference>
<accession>A0A5B1CFU5</accession>
<dbReference type="InterPro" id="IPR007712">
    <property type="entry name" value="RelE/ParE_toxin"/>
</dbReference>
<comment type="caution">
    <text evidence="3">The sequence shown here is derived from an EMBL/GenBank/DDBJ whole genome shotgun (WGS) entry which is preliminary data.</text>
</comment>
<comment type="similarity">
    <text evidence="1">Belongs to the RelE toxin family.</text>
</comment>
<evidence type="ECO:0000313" key="4">
    <source>
        <dbReference type="Proteomes" id="UP000322699"/>
    </source>
</evidence>
<dbReference type="EMBL" id="VRLW01000001">
    <property type="protein sequence ID" value="KAA1258373.1"/>
    <property type="molecule type" value="Genomic_DNA"/>
</dbReference>
<dbReference type="InterPro" id="IPR051803">
    <property type="entry name" value="TA_system_RelE-like_toxin"/>
</dbReference>
<reference evidence="3 4" key="1">
    <citation type="submission" date="2019-08" db="EMBL/GenBank/DDBJ databases">
        <title>Deep-cultivation of Planctomycetes and their phenomic and genomic characterization uncovers novel biology.</title>
        <authorList>
            <person name="Wiegand S."/>
            <person name="Jogler M."/>
            <person name="Boedeker C."/>
            <person name="Pinto D."/>
            <person name="Vollmers J."/>
            <person name="Rivas-Marin E."/>
            <person name="Kohn T."/>
            <person name="Peeters S.H."/>
            <person name="Heuer A."/>
            <person name="Rast P."/>
            <person name="Oberbeckmann S."/>
            <person name="Bunk B."/>
            <person name="Jeske O."/>
            <person name="Meyerdierks A."/>
            <person name="Storesund J.E."/>
            <person name="Kallscheuer N."/>
            <person name="Luecker S."/>
            <person name="Lage O.M."/>
            <person name="Pohl T."/>
            <person name="Merkel B.J."/>
            <person name="Hornburger P."/>
            <person name="Mueller R.-W."/>
            <person name="Bruemmer F."/>
            <person name="Labrenz M."/>
            <person name="Spormann A.M."/>
            <person name="Op Den Camp H."/>
            <person name="Overmann J."/>
            <person name="Amann R."/>
            <person name="Jetten M.S.M."/>
            <person name="Mascher T."/>
            <person name="Medema M.H."/>
            <person name="Devos D.P."/>
            <person name="Kaster A.-K."/>
            <person name="Ovreas L."/>
            <person name="Rohde M."/>
            <person name="Galperin M.Y."/>
            <person name="Jogler C."/>
        </authorList>
    </citation>
    <scope>NUCLEOTIDE SEQUENCE [LARGE SCALE GENOMIC DNA]</scope>
    <source>
        <strain evidence="3 4">LF1</strain>
    </source>
</reference>
<evidence type="ECO:0000313" key="3">
    <source>
        <dbReference type="EMBL" id="KAA1258373.1"/>
    </source>
</evidence>
<dbReference type="InterPro" id="IPR035093">
    <property type="entry name" value="RelE/ParE_toxin_dom_sf"/>
</dbReference>
<dbReference type="AlphaFoldDB" id="A0A5B1CFU5"/>
<organism evidence="3 4">
    <name type="scientific">Rubripirellula obstinata</name>
    <dbReference type="NCBI Taxonomy" id="406547"/>
    <lineage>
        <taxon>Bacteria</taxon>
        <taxon>Pseudomonadati</taxon>
        <taxon>Planctomycetota</taxon>
        <taxon>Planctomycetia</taxon>
        <taxon>Pirellulales</taxon>
        <taxon>Pirellulaceae</taxon>
        <taxon>Rubripirellula</taxon>
    </lineage>
</organism>
<evidence type="ECO:0000256" key="2">
    <source>
        <dbReference type="ARBA" id="ARBA00022649"/>
    </source>
</evidence>
<keyword evidence="4" id="KW-1185">Reference proteome</keyword>
<dbReference type="OrthoDB" id="287917at2"/>
<sequence>MSRYRLSDDANANLDEIADCPSNAVAILEALHSTFQVLADHPNVGTLREDLLPGIRVFSPPRPANDYVIFFYPMPGGIEVANVIHGSRDWITMFSDGVPKSSR</sequence>
<keyword evidence="2" id="KW-1277">Toxin-antitoxin system</keyword>
<evidence type="ECO:0000256" key="1">
    <source>
        <dbReference type="ARBA" id="ARBA00006226"/>
    </source>
</evidence>
<gene>
    <name evidence="3" type="primary">parE1</name>
    <name evidence="3" type="ORF">LF1_08920</name>
</gene>
<proteinExistence type="inferred from homology"/>
<protein>
    <submittedName>
        <fullName evidence="3">Toxin ParE1</fullName>
    </submittedName>
</protein>
<dbReference type="Proteomes" id="UP000322699">
    <property type="component" value="Unassembled WGS sequence"/>
</dbReference>
<dbReference type="Gene3D" id="3.30.2310.20">
    <property type="entry name" value="RelE-like"/>
    <property type="match status" value="1"/>
</dbReference>
<dbReference type="Pfam" id="PF05016">
    <property type="entry name" value="ParE_toxin"/>
    <property type="match status" value="1"/>
</dbReference>
<dbReference type="PANTHER" id="PTHR33755:SF6">
    <property type="entry name" value="PLASMID STABILIZATION SYSTEM PROTEIN"/>
    <property type="match status" value="1"/>
</dbReference>
<name>A0A5B1CFU5_9BACT</name>